<evidence type="ECO:0000256" key="11">
    <source>
        <dbReference type="ARBA" id="ARBA00023212"/>
    </source>
</evidence>
<sequence length="430" mass="49084">MALQYQDFKEVRVYPGLQVWRVEGTTLTRVPESLYGSFYMGDAYMVLHTHDGVSYSLHYWLGKKCSQNESGAAAIFTVKMVDHLGGKAVQYRELQGFESITFTSYFKQRITYQAGGAASEFQHVVTNDMSVQRLFHVKGRRVVRALEVPLAWASFNRGDCFIADFGEVIYQWCGSMSNRFERQKAGQVGAGIRDNERNCRAELIVVEEGAEPLGMTEILGNKPDLPDGDGSDDAMADISNRKMAKLLMVSDMTGSMQVSMVGEENPLSQTQLQSEACFILDHGTTQIFVWKGRKANLTERKEAMKAAECYIKQMDYPANTKVYIFRDWKENEGFGKVFITEWIAKIQQEEFDASKLHESRHMAAQYNMVDDGSGRTQVWRVENSKRVPVDPDTYGQFYGGDCYIILYTYPKGQIIYTWYVKRTPLTFDYE</sequence>
<dbReference type="GO" id="GO:0005546">
    <property type="term" value="F:phosphatidylinositol-4,5-bisphosphate binding"/>
    <property type="evidence" value="ECO:0007669"/>
    <property type="project" value="TreeGrafter"/>
</dbReference>
<evidence type="ECO:0000256" key="4">
    <source>
        <dbReference type="ARBA" id="ARBA00014288"/>
    </source>
</evidence>
<keyword evidence="11" id="KW-0206">Cytoskeleton</keyword>
<dbReference type="Proteomes" id="UP001221898">
    <property type="component" value="Unassembled WGS sequence"/>
</dbReference>
<protein>
    <recommendedName>
        <fullName evidence="4">Scinderin</fullName>
    </recommendedName>
    <alternativeName>
        <fullName evidence="13">Adseverin</fullName>
    </alternativeName>
</protein>
<keyword evidence="8" id="KW-0106">Calcium</keyword>
<evidence type="ECO:0000313" key="16">
    <source>
        <dbReference type="Proteomes" id="UP001221898"/>
    </source>
</evidence>
<comment type="similarity">
    <text evidence="3">Belongs to the villin/gelsolin family.</text>
</comment>
<keyword evidence="12" id="KW-0966">Cell projection</keyword>
<comment type="subcellular location">
    <subcellularLocation>
        <location evidence="1">Cell projection</location>
        <location evidence="1">Podosome</location>
    </subcellularLocation>
    <subcellularLocation>
        <location evidence="2">Cytoplasm</location>
        <location evidence="2">Cytoskeleton</location>
    </subcellularLocation>
</comment>
<evidence type="ECO:0000256" key="8">
    <source>
        <dbReference type="ARBA" id="ARBA00022837"/>
    </source>
</evidence>
<dbReference type="SMART" id="SM00262">
    <property type="entry name" value="GEL"/>
    <property type="match status" value="3"/>
</dbReference>
<dbReference type="GO" id="GO:0007417">
    <property type="term" value="P:central nervous system development"/>
    <property type="evidence" value="ECO:0007669"/>
    <property type="project" value="TreeGrafter"/>
</dbReference>
<reference evidence="15" key="1">
    <citation type="journal article" date="2023" name="Science">
        <title>Genome structures resolve the early diversification of teleost fishes.</title>
        <authorList>
            <person name="Parey E."/>
            <person name="Louis A."/>
            <person name="Montfort J."/>
            <person name="Bouchez O."/>
            <person name="Roques C."/>
            <person name="Iampietro C."/>
            <person name="Lluch J."/>
            <person name="Castinel A."/>
            <person name="Donnadieu C."/>
            <person name="Desvignes T."/>
            <person name="Floi Bucao C."/>
            <person name="Jouanno E."/>
            <person name="Wen M."/>
            <person name="Mejri S."/>
            <person name="Dirks R."/>
            <person name="Jansen H."/>
            <person name="Henkel C."/>
            <person name="Chen W.J."/>
            <person name="Zahm M."/>
            <person name="Cabau C."/>
            <person name="Klopp C."/>
            <person name="Thompson A.W."/>
            <person name="Robinson-Rechavi M."/>
            <person name="Braasch I."/>
            <person name="Lecointre G."/>
            <person name="Bobe J."/>
            <person name="Postlethwait J.H."/>
            <person name="Berthelot C."/>
            <person name="Roest Crollius H."/>
            <person name="Guiguen Y."/>
        </authorList>
    </citation>
    <scope>NUCLEOTIDE SEQUENCE</scope>
    <source>
        <strain evidence="15">NC1722</strain>
    </source>
</reference>
<evidence type="ECO:0000256" key="1">
    <source>
        <dbReference type="ARBA" id="ARBA00004188"/>
    </source>
</evidence>
<feature type="domain" description="Gelsolin-like" evidence="14">
    <location>
        <begin position="28"/>
        <end position="102"/>
    </location>
</feature>
<dbReference type="GO" id="GO:0002102">
    <property type="term" value="C:podosome"/>
    <property type="evidence" value="ECO:0007669"/>
    <property type="project" value="UniProtKB-SubCell"/>
</dbReference>
<evidence type="ECO:0000256" key="13">
    <source>
        <dbReference type="ARBA" id="ARBA00030694"/>
    </source>
</evidence>
<keyword evidence="10" id="KW-0009">Actin-binding</keyword>
<dbReference type="PRINTS" id="PR00597">
    <property type="entry name" value="GELSOLIN"/>
</dbReference>
<dbReference type="AlphaFoldDB" id="A0AAD7VX04"/>
<dbReference type="GO" id="GO:0005737">
    <property type="term" value="C:cytoplasm"/>
    <property type="evidence" value="ECO:0007669"/>
    <property type="project" value="TreeGrafter"/>
</dbReference>
<feature type="domain" description="Gelsolin-like" evidence="14">
    <location>
        <begin position="261"/>
        <end position="332"/>
    </location>
</feature>
<feature type="domain" description="Gelsolin-like" evidence="14">
    <location>
        <begin position="143"/>
        <end position="212"/>
    </location>
</feature>
<dbReference type="CDD" id="cd11292">
    <property type="entry name" value="gelsolin_S3_like"/>
    <property type="match status" value="1"/>
</dbReference>
<dbReference type="EMBL" id="JAINUG010001472">
    <property type="protein sequence ID" value="KAJ8355269.1"/>
    <property type="molecule type" value="Genomic_DNA"/>
</dbReference>
<dbReference type="CDD" id="cd11289">
    <property type="entry name" value="gelsolin_S2_like"/>
    <property type="match status" value="1"/>
</dbReference>
<evidence type="ECO:0000259" key="14">
    <source>
        <dbReference type="Pfam" id="PF00626"/>
    </source>
</evidence>
<keyword evidence="6" id="KW-0963">Cytoplasm</keyword>
<dbReference type="Pfam" id="PF00626">
    <property type="entry name" value="Gelsolin"/>
    <property type="match status" value="3"/>
</dbReference>
<dbReference type="GO" id="GO:0030031">
    <property type="term" value="P:cell projection assembly"/>
    <property type="evidence" value="ECO:0007669"/>
    <property type="project" value="TreeGrafter"/>
</dbReference>
<organism evidence="15 16">
    <name type="scientific">Aldrovandia affinis</name>
    <dbReference type="NCBI Taxonomy" id="143900"/>
    <lineage>
        <taxon>Eukaryota</taxon>
        <taxon>Metazoa</taxon>
        <taxon>Chordata</taxon>
        <taxon>Craniata</taxon>
        <taxon>Vertebrata</taxon>
        <taxon>Euteleostomi</taxon>
        <taxon>Actinopterygii</taxon>
        <taxon>Neopterygii</taxon>
        <taxon>Teleostei</taxon>
        <taxon>Notacanthiformes</taxon>
        <taxon>Halosauridae</taxon>
        <taxon>Aldrovandia</taxon>
    </lineage>
</organism>
<dbReference type="SUPFAM" id="SSF55753">
    <property type="entry name" value="Actin depolymerizing proteins"/>
    <property type="match status" value="4"/>
</dbReference>
<dbReference type="InterPro" id="IPR029006">
    <property type="entry name" value="ADF-H/Gelsolin-like_dom_sf"/>
</dbReference>
<keyword evidence="7" id="KW-0677">Repeat</keyword>
<proteinExistence type="inferred from homology"/>
<dbReference type="InterPro" id="IPR007122">
    <property type="entry name" value="Villin/Gelsolin"/>
</dbReference>
<evidence type="ECO:0000313" key="15">
    <source>
        <dbReference type="EMBL" id="KAJ8355269.1"/>
    </source>
</evidence>
<keyword evidence="16" id="KW-1185">Reference proteome</keyword>
<evidence type="ECO:0000256" key="5">
    <source>
        <dbReference type="ARBA" id="ARBA00022467"/>
    </source>
</evidence>
<evidence type="ECO:0000256" key="6">
    <source>
        <dbReference type="ARBA" id="ARBA00022490"/>
    </source>
</evidence>
<gene>
    <name evidence="15" type="ORF">AAFF_G00077340</name>
</gene>
<keyword evidence="5" id="KW-0117">Actin capping</keyword>
<accession>A0AAD7VX04</accession>
<evidence type="ECO:0000256" key="3">
    <source>
        <dbReference type="ARBA" id="ARBA00008418"/>
    </source>
</evidence>
<keyword evidence="9" id="KW-0965">Cell junction</keyword>
<evidence type="ECO:0000256" key="9">
    <source>
        <dbReference type="ARBA" id="ARBA00022949"/>
    </source>
</evidence>
<name>A0AAD7VX04_9TELE</name>
<evidence type="ECO:0000256" key="2">
    <source>
        <dbReference type="ARBA" id="ARBA00004245"/>
    </source>
</evidence>
<dbReference type="PANTHER" id="PTHR11977">
    <property type="entry name" value="VILLIN"/>
    <property type="match status" value="1"/>
</dbReference>
<evidence type="ECO:0000256" key="12">
    <source>
        <dbReference type="ARBA" id="ARBA00023273"/>
    </source>
</evidence>
<comment type="caution">
    <text evidence="15">The sequence shown here is derived from an EMBL/GenBank/DDBJ whole genome shotgun (WGS) entry which is preliminary data.</text>
</comment>
<dbReference type="GO" id="GO:0051014">
    <property type="term" value="P:actin filament severing"/>
    <property type="evidence" value="ECO:0007669"/>
    <property type="project" value="TreeGrafter"/>
</dbReference>
<dbReference type="GO" id="GO:0051015">
    <property type="term" value="F:actin filament binding"/>
    <property type="evidence" value="ECO:0007669"/>
    <property type="project" value="InterPro"/>
</dbReference>
<evidence type="ECO:0000256" key="7">
    <source>
        <dbReference type="ARBA" id="ARBA00022737"/>
    </source>
</evidence>
<dbReference type="GO" id="GO:0051016">
    <property type="term" value="P:barbed-end actin filament capping"/>
    <property type="evidence" value="ECO:0007669"/>
    <property type="project" value="TreeGrafter"/>
</dbReference>
<dbReference type="GO" id="GO:0008154">
    <property type="term" value="P:actin polymerization or depolymerization"/>
    <property type="evidence" value="ECO:0007669"/>
    <property type="project" value="TreeGrafter"/>
</dbReference>
<dbReference type="InterPro" id="IPR007123">
    <property type="entry name" value="Gelsolin-like_dom"/>
</dbReference>
<dbReference type="Gene3D" id="3.40.20.10">
    <property type="entry name" value="Severin"/>
    <property type="match status" value="4"/>
</dbReference>
<dbReference type="PANTHER" id="PTHR11977:SF78">
    <property type="entry name" value="SCINDERIN"/>
    <property type="match status" value="1"/>
</dbReference>
<evidence type="ECO:0000256" key="10">
    <source>
        <dbReference type="ARBA" id="ARBA00023203"/>
    </source>
</evidence>
<dbReference type="CDD" id="cd11290">
    <property type="entry name" value="gelsolin_S1_like"/>
    <property type="match status" value="1"/>
</dbReference>